<gene>
    <name evidence="1" type="ORF">DdX_02883</name>
</gene>
<dbReference type="Proteomes" id="UP001201812">
    <property type="component" value="Unassembled WGS sequence"/>
</dbReference>
<keyword evidence="2" id="KW-1185">Reference proteome</keyword>
<protein>
    <submittedName>
        <fullName evidence="1">Uncharacterized protein</fullName>
    </submittedName>
</protein>
<proteinExistence type="predicted"/>
<dbReference type="AlphaFoldDB" id="A0AAD4RCK7"/>
<comment type="caution">
    <text evidence="1">The sequence shown here is derived from an EMBL/GenBank/DDBJ whole genome shotgun (WGS) entry which is preliminary data.</text>
</comment>
<sequence length="136" mass="16032">MAEEGEWRNLHIMRPFGNPQQEDDIVYGFGVQRCYGHITGKYMQFDCGRDKFCPYRIRWDRHTGQLQEFGRHCRHGLGRVKRNPSPDLHLPHNTEPLPIELVEETKRRAAFRVYPSTRATPRMGAFWSFGSRNTIN</sequence>
<evidence type="ECO:0000313" key="1">
    <source>
        <dbReference type="EMBL" id="KAI1726183.1"/>
    </source>
</evidence>
<reference evidence="1" key="1">
    <citation type="submission" date="2022-01" db="EMBL/GenBank/DDBJ databases">
        <title>Genome Sequence Resource for Two Populations of Ditylenchus destructor, the Migratory Endoparasitic Phytonematode.</title>
        <authorList>
            <person name="Zhang H."/>
            <person name="Lin R."/>
            <person name="Xie B."/>
        </authorList>
    </citation>
    <scope>NUCLEOTIDE SEQUENCE</scope>
    <source>
        <strain evidence="1">BazhouSP</strain>
    </source>
</reference>
<accession>A0AAD4RCK7</accession>
<dbReference type="EMBL" id="JAKKPZ010000002">
    <property type="protein sequence ID" value="KAI1726183.1"/>
    <property type="molecule type" value="Genomic_DNA"/>
</dbReference>
<name>A0AAD4RCK7_9BILA</name>
<evidence type="ECO:0000313" key="2">
    <source>
        <dbReference type="Proteomes" id="UP001201812"/>
    </source>
</evidence>
<organism evidence="1 2">
    <name type="scientific">Ditylenchus destructor</name>
    <dbReference type="NCBI Taxonomy" id="166010"/>
    <lineage>
        <taxon>Eukaryota</taxon>
        <taxon>Metazoa</taxon>
        <taxon>Ecdysozoa</taxon>
        <taxon>Nematoda</taxon>
        <taxon>Chromadorea</taxon>
        <taxon>Rhabditida</taxon>
        <taxon>Tylenchina</taxon>
        <taxon>Tylenchomorpha</taxon>
        <taxon>Sphaerularioidea</taxon>
        <taxon>Anguinidae</taxon>
        <taxon>Anguininae</taxon>
        <taxon>Ditylenchus</taxon>
    </lineage>
</organism>